<proteinExistence type="predicted"/>
<protein>
    <submittedName>
        <fullName evidence="3">MCP four helix bundle domain-containing protein</fullName>
    </submittedName>
</protein>
<dbReference type="CDD" id="cd19411">
    <property type="entry name" value="MCP2201-like_sensor"/>
    <property type="match status" value="1"/>
</dbReference>
<dbReference type="InterPro" id="IPR024478">
    <property type="entry name" value="HlyB_4HB_MCP"/>
</dbReference>
<accession>A0ABT3G8U0</accession>
<evidence type="ECO:0000313" key="4">
    <source>
        <dbReference type="Proteomes" id="UP001165653"/>
    </source>
</evidence>
<reference evidence="3" key="1">
    <citation type="submission" date="2022-10" db="EMBL/GenBank/DDBJ databases">
        <title>Luteolibacter sp. GHJ8, whole genome shotgun sequencing project.</title>
        <authorList>
            <person name="Zhao G."/>
            <person name="Shen L."/>
        </authorList>
    </citation>
    <scope>NUCLEOTIDE SEQUENCE</scope>
    <source>
        <strain evidence="3">GHJ8</strain>
    </source>
</reference>
<keyword evidence="4" id="KW-1185">Reference proteome</keyword>
<feature type="domain" description="Chemotaxis methyl-accepting receptor HlyB-like 4HB MCP" evidence="2">
    <location>
        <begin position="82"/>
        <end position="169"/>
    </location>
</feature>
<keyword evidence="1" id="KW-0472">Membrane</keyword>
<sequence length="218" mass="24222">MKSGPLRTLYLTLAVLVLLAIVCSPVFTIWMIRKEAARIVSDPLQGLATSSLATMQASEGFLETARSVDGNGLPADDLRALLEKSSGIVDSQYATHQETLKTDEERAIFARLNERKESYRATRRYVVTLLAEGKMGDANKLFDTECVPKFHAYANSLGDLVKHNAEESRAGGAEIIRLCHILLVVQGLLLVFFFVYGFFVPFTAVLERLSRNPIEIRN</sequence>
<keyword evidence="1" id="KW-1133">Transmembrane helix</keyword>
<evidence type="ECO:0000313" key="3">
    <source>
        <dbReference type="EMBL" id="MCW1915916.1"/>
    </source>
</evidence>
<dbReference type="InterPro" id="IPR047347">
    <property type="entry name" value="YvaQ-like_sensor"/>
</dbReference>
<organism evidence="3 4">
    <name type="scientific">Luteolibacter rhizosphaerae</name>
    <dbReference type="NCBI Taxonomy" id="2989719"/>
    <lineage>
        <taxon>Bacteria</taxon>
        <taxon>Pseudomonadati</taxon>
        <taxon>Verrucomicrobiota</taxon>
        <taxon>Verrucomicrobiia</taxon>
        <taxon>Verrucomicrobiales</taxon>
        <taxon>Verrucomicrobiaceae</taxon>
        <taxon>Luteolibacter</taxon>
    </lineage>
</organism>
<dbReference type="Pfam" id="PF12729">
    <property type="entry name" value="4HB_MCP_1"/>
    <property type="match status" value="1"/>
</dbReference>
<dbReference type="RefSeq" id="WP_264515478.1">
    <property type="nucleotide sequence ID" value="NZ_JAPDDR010000011.1"/>
</dbReference>
<evidence type="ECO:0000259" key="2">
    <source>
        <dbReference type="Pfam" id="PF12729"/>
    </source>
</evidence>
<name>A0ABT3G8U0_9BACT</name>
<gene>
    <name evidence="3" type="ORF">OJ996_20175</name>
</gene>
<feature type="transmembrane region" description="Helical" evidence="1">
    <location>
        <begin position="178"/>
        <end position="199"/>
    </location>
</feature>
<feature type="transmembrane region" description="Helical" evidence="1">
    <location>
        <begin position="12"/>
        <end position="32"/>
    </location>
</feature>
<dbReference type="EMBL" id="JAPDDR010000011">
    <property type="protein sequence ID" value="MCW1915916.1"/>
    <property type="molecule type" value="Genomic_DNA"/>
</dbReference>
<evidence type="ECO:0000256" key="1">
    <source>
        <dbReference type="SAM" id="Phobius"/>
    </source>
</evidence>
<dbReference type="Proteomes" id="UP001165653">
    <property type="component" value="Unassembled WGS sequence"/>
</dbReference>
<keyword evidence="1" id="KW-0812">Transmembrane</keyword>
<comment type="caution">
    <text evidence="3">The sequence shown here is derived from an EMBL/GenBank/DDBJ whole genome shotgun (WGS) entry which is preliminary data.</text>
</comment>